<dbReference type="EMBL" id="BPQP01000099">
    <property type="protein sequence ID" value="GJD97676.1"/>
    <property type="molecule type" value="Genomic_DNA"/>
</dbReference>
<evidence type="ECO:0000256" key="1">
    <source>
        <dbReference type="SAM" id="Coils"/>
    </source>
</evidence>
<name>A0ABQ4S3Q1_9HYPH</name>
<gene>
    <name evidence="2" type="ORF">OCOJLMKI_4909</name>
</gene>
<evidence type="ECO:0000313" key="3">
    <source>
        <dbReference type="Proteomes" id="UP001055125"/>
    </source>
</evidence>
<organism evidence="2 3">
    <name type="scientific">Methylobacterium iners</name>
    <dbReference type="NCBI Taxonomy" id="418707"/>
    <lineage>
        <taxon>Bacteria</taxon>
        <taxon>Pseudomonadati</taxon>
        <taxon>Pseudomonadota</taxon>
        <taxon>Alphaproteobacteria</taxon>
        <taxon>Hyphomicrobiales</taxon>
        <taxon>Methylobacteriaceae</taxon>
        <taxon>Methylobacterium</taxon>
    </lineage>
</organism>
<comment type="caution">
    <text evidence="2">The sequence shown here is derived from an EMBL/GenBank/DDBJ whole genome shotgun (WGS) entry which is preliminary data.</text>
</comment>
<keyword evidence="3" id="KW-1185">Reference proteome</keyword>
<reference evidence="2" key="2">
    <citation type="submission" date="2021-08" db="EMBL/GenBank/DDBJ databases">
        <authorList>
            <person name="Tani A."/>
            <person name="Ola A."/>
            <person name="Ogura Y."/>
            <person name="Katsura K."/>
            <person name="Hayashi T."/>
        </authorList>
    </citation>
    <scope>NUCLEOTIDE SEQUENCE</scope>
    <source>
        <strain evidence="2">DSM 19015</strain>
    </source>
</reference>
<evidence type="ECO:0000313" key="2">
    <source>
        <dbReference type="EMBL" id="GJD97676.1"/>
    </source>
</evidence>
<sequence length="166" mass="18517">MFMDPIKRAPWNLSSDGTSAIEARAAVADGSLSKVLRLVGSFDDLESEVPPTRRSSARDWAKLIDRIREAAARSREVEAQAHEQELRVQDLLDRAREDIQAAAERVRAADARAAELEARTEKLLKSADERVTAAEERARVAEEWLARVYDTISQEFVVELGNTSVV</sequence>
<reference evidence="2" key="1">
    <citation type="journal article" date="2021" name="Front. Microbiol.">
        <title>Comprehensive Comparative Genomics and Phenotyping of Methylobacterium Species.</title>
        <authorList>
            <person name="Alessa O."/>
            <person name="Ogura Y."/>
            <person name="Fujitani Y."/>
            <person name="Takami H."/>
            <person name="Hayashi T."/>
            <person name="Sahin N."/>
            <person name="Tani A."/>
        </authorList>
    </citation>
    <scope>NUCLEOTIDE SEQUENCE</scope>
    <source>
        <strain evidence="2">DSM 19015</strain>
    </source>
</reference>
<dbReference type="RefSeq" id="WP_238246731.1">
    <property type="nucleotide sequence ID" value="NZ_BPQP01000099.1"/>
</dbReference>
<feature type="coiled-coil region" evidence="1">
    <location>
        <begin position="67"/>
        <end position="137"/>
    </location>
</feature>
<accession>A0ABQ4S3Q1</accession>
<proteinExistence type="predicted"/>
<protein>
    <submittedName>
        <fullName evidence="2">Uncharacterized protein</fullName>
    </submittedName>
</protein>
<keyword evidence="1" id="KW-0175">Coiled coil</keyword>
<dbReference type="Proteomes" id="UP001055125">
    <property type="component" value="Unassembled WGS sequence"/>
</dbReference>